<evidence type="ECO:0000256" key="1">
    <source>
        <dbReference type="SAM" id="MobiDB-lite"/>
    </source>
</evidence>
<organism evidence="2 3">
    <name type="scientific">Pseudoduganella lutea</name>
    <dbReference type="NCBI Taxonomy" id="321985"/>
    <lineage>
        <taxon>Bacteria</taxon>
        <taxon>Pseudomonadati</taxon>
        <taxon>Pseudomonadota</taxon>
        <taxon>Betaproteobacteria</taxon>
        <taxon>Burkholderiales</taxon>
        <taxon>Oxalobacteraceae</taxon>
        <taxon>Telluria group</taxon>
        <taxon>Pseudoduganella</taxon>
    </lineage>
</organism>
<evidence type="ECO:0000313" key="2">
    <source>
        <dbReference type="EMBL" id="QBE61858.1"/>
    </source>
</evidence>
<dbReference type="Proteomes" id="UP000290637">
    <property type="component" value="Chromosome"/>
</dbReference>
<dbReference type="RefSeq" id="WP_130184995.1">
    <property type="nucleotide sequence ID" value="NZ_CP035913.1"/>
</dbReference>
<accession>A0A4P6KUS2</accession>
<sequence length="135" mass="15108">MKDHPQDPRASSVSFDTDGTVPADFPPSDDVLDLLEGATDRADPDADAALLAVEHIHNLHMERFTQCRDLAERLCDIVQARASVPATWKAQANLLTWYRNSLVSSGWTSVEEAYWVTHRMALWLGWTGMTCASRH</sequence>
<dbReference type="EMBL" id="CP035913">
    <property type="protein sequence ID" value="QBE61858.1"/>
    <property type="molecule type" value="Genomic_DNA"/>
</dbReference>
<keyword evidence="3" id="KW-1185">Reference proteome</keyword>
<evidence type="ECO:0000313" key="3">
    <source>
        <dbReference type="Proteomes" id="UP000290637"/>
    </source>
</evidence>
<dbReference type="OrthoDB" id="9152680at2"/>
<reference evidence="2 3" key="1">
    <citation type="submission" date="2019-02" db="EMBL/GenBank/DDBJ databases">
        <title>Draft Genome Sequences of Six Type Strains of the Genus Massilia.</title>
        <authorList>
            <person name="Miess H."/>
            <person name="Frediansyhah A."/>
            <person name="Gross H."/>
        </authorList>
    </citation>
    <scope>NUCLEOTIDE SEQUENCE [LARGE SCALE GENOMIC DNA]</scope>
    <source>
        <strain evidence="2 3">DSM 17473</strain>
    </source>
</reference>
<name>A0A4P6KUS2_9BURK</name>
<protein>
    <submittedName>
        <fullName evidence="2">Uncharacterized protein</fullName>
    </submittedName>
</protein>
<feature type="region of interest" description="Disordered" evidence="1">
    <location>
        <begin position="1"/>
        <end position="28"/>
    </location>
</feature>
<dbReference type="AlphaFoldDB" id="A0A4P6KUS2"/>
<proteinExistence type="predicted"/>
<dbReference type="KEGG" id="plue:EWM63_01645"/>
<gene>
    <name evidence="2" type="ORF">EWM63_01645</name>
</gene>